<dbReference type="AlphaFoldDB" id="A0A8X7RPY7"/>
<dbReference type="OrthoDB" id="420076at2759"/>
<dbReference type="EMBL" id="JAAMPC010000009">
    <property type="protein sequence ID" value="KAG2291937.1"/>
    <property type="molecule type" value="Genomic_DNA"/>
</dbReference>
<gene>
    <name evidence="1" type="ORF">Bca52824_038606</name>
</gene>
<proteinExistence type="predicted"/>
<organism evidence="1 2">
    <name type="scientific">Brassica carinata</name>
    <name type="common">Ethiopian mustard</name>
    <name type="synonym">Abyssinian cabbage</name>
    <dbReference type="NCBI Taxonomy" id="52824"/>
    <lineage>
        <taxon>Eukaryota</taxon>
        <taxon>Viridiplantae</taxon>
        <taxon>Streptophyta</taxon>
        <taxon>Embryophyta</taxon>
        <taxon>Tracheophyta</taxon>
        <taxon>Spermatophyta</taxon>
        <taxon>Magnoliopsida</taxon>
        <taxon>eudicotyledons</taxon>
        <taxon>Gunneridae</taxon>
        <taxon>Pentapetalae</taxon>
        <taxon>rosids</taxon>
        <taxon>malvids</taxon>
        <taxon>Brassicales</taxon>
        <taxon>Brassicaceae</taxon>
        <taxon>Brassiceae</taxon>
        <taxon>Brassica</taxon>
    </lineage>
</organism>
<comment type="caution">
    <text evidence="1">The sequence shown here is derived from an EMBL/GenBank/DDBJ whole genome shotgun (WGS) entry which is preliminary data.</text>
</comment>
<keyword evidence="2" id="KW-1185">Reference proteome</keyword>
<name>A0A8X7RPY7_BRACI</name>
<evidence type="ECO:0000313" key="2">
    <source>
        <dbReference type="Proteomes" id="UP000886595"/>
    </source>
</evidence>
<protein>
    <submittedName>
        <fullName evidence="1">Uncharacterized protein</fullName>
    </submittedName>
</protein>
<reference evidence="1 2" key="1">
    <citation type="submission" date="2020-02" db="EMBL/GenBank/DDBJ databases">
        <authorList>
            <person name="Ma Q."/>
            <person name="Huang Y."/>
            <person name="Song X."/>
            <person name="Pei D."/>
        </authorList>
    </citation>
    <scope>NUCLEOTIDE SEQUENCE [LARGE SCALE GENOMIC DNA]</scope>
    <source>
        <strain evidence="1">Sxm20200214</strain>
        <tissue evidence="1">Leaf</tissue>
    </source>
</reference>
<dbReference type="Proteomes" id="UP000886595">
    <property type="component" value="Unassembled WGS sequence"/>
</dbReference>
<evidence type="ECO:0000313" key="1">
    <source>
        <dbReference type="EMBL" id="KAG2291937.1"/>
    </source>
</evidence>
<sequence>MPQGTIDMYLKKAEFNKELLTQNGLWEQLTYQEAVDIVQNHSRNVCVRPIFPKKNKLITEPNTESDICRE</sequence>
<accession>A0A8X7RPY7</accession>